<keyword evidence="4" id="KW-1185">Reference proteome</keyword>
<reference evidence="3 4" key="1">
    <citation type="submission" date="2017-02" db="EMBL/GenBank/DDBJ databases">
        <title>Pseudoalteromonas ulvae TC14 Genome.</title>
        <authorList>
            <person name="Molmeret M."/>
        </authorList>
    </citation>
    <scope>NUCLEOTIDE SEQUENCE [LARGE SCALE GENOMIC DNA]</scope>
    <source>
        <strain evidence="3">TC14</strain>
    </source>
</reference>
<gene>
    <name evidence="3" type="ORF">B1199_10030</name>
</gene>
<name>A0A244CSR4_PSEDV</name>
<dbReference type="PROSITE" id="PS00166">
    <property type="entry name" value="ENOYL_COA_HYDRATASE"/>
    <property type="match status" value="1"/>
</dbReference>
<evidence type="ECO:0000256" key="1">
    <source>
        <dbReference type="ARBA" id="ARBA00005254"/>
    </source>
</evidence>
<protein>
    <submittedName>
        <fullName evidence="3">Enoyl-CoA hydratase</fullName>
    </submittedName>
</protein>
<dbReference type="InterPro" id="IPR029045">
    <property type="entry name" value="ClpP/crotonase-like_dom_sf"/>
</dbReference>
<dbReference type="GO" id="GO:0016853">
    <property type="term" value="F:isomerase activity"/>
    <property type="evidence" value="ECO:0007669"/>
    <property type="project" value="InterPro"/>
</dbReference>
<dbReference type="InterPro" id="IPR018376">
    <property type="entry name" value="Enoyl-CoA_hyd/isom_CS"/>
</dbReference>
<dbReference type="InterPro" id="IPR045002">
    <property type="entry name" value="Ech1-like"/>
</dbReference>
<dbReference type="InterPro" id="IPR001753">
    <property type="entry name" value="Enoyl-CoA_hydra/iso"/>
</dbReference>
<accession>A0A244CSR4</accession>
<dbReference type="OrthoDB" id="4608673at2"/>
<dbReference type="Gene3D" id="3.90.226.10">
    <property type="entry name" value="2-enoyl-CoA Hydratase, Chain A, domain 1"/>
    <property type="match status" value="1"/>
</dbReference>
<dbReference type="CDD" id="cd06558">
    <property type="entry name" value="crotonase-like"/>
    <property type="match status" value="1"/>
</dbReference>
<comment type="caution">
    <text evidence="3">The sequence shown here is derived from an EMBL/GenBank/DDBJ whole genome shotgun (WGS) entry which is preliminary data.</text>
</comment>
<dbReference type="SUPFAM" id="SSF52096">
    <property type="entry name" value="ClpP/crotonase"/>
    <property type="match status" value="1"/>
</dbReference>
<dbReference type="EMBL" id="MWPV01000002">
    <property type="protein sequence ID" value="OUL58644.1"/>
    <property type="molecule type" value="Genomic_DNA"/>
</dbReference>
<dbReference type="PANTHER" id="PTHR43149:SF1">
    <property type="entry name" value="DELTA(3,5)-DELTA(2,4)-DIENOYL-COA ISOMERASE, MITOCHONDRIAL"/>
    <property type="match status" value="1"/>
</dbReference>
<dbReference type="RefSeq" id="WP_086743946.1">
    <property type="nucleotide sequence ID" value="NZ_MWPV01000002.1"/>
</dbReference>
<dbReference type="NCBIfam" id="NF005699">
    <property type="entry name" value="PRK07509.1"/>
    <property type="match status" value="1"/>
</dbReference>
<comment type="similarity">
    <text evidence="1 2">Belongs to the enoyl-CoA hydratase/isomerase family.</text>
</comment>
<evidence type="ECO:0000313" key="4">
    <source>
        <dbReference type="Proteomes" id="UP000194841"/>
    </source>
</evidence>
<sequence length="265" mass="29376">MKLVTLTIDDHIARVTLNRPDKLNALNLAMFQQLDEIINTLAKDRTVRAVILDANGEDFSTGLDVKSVMKSGLSIVKLLWKWLPGNQNLAQRVVLGWQRLPMPVIAVINGRCWGGGTQLILGADYRIAHHDASFAIMEARWGLAPDMGASLPISHLIARDQALLLSSLAEPFTSSDALKLGLITQCDAEPLKAAYSLAQSLIIRSPDTLSAIKRLYQTSYGQATRKTLARETFNQVRLLLNKNTRIAINNQLNSQDSPFHKAKKW</sequence>
<evidence type="ECO:0000313" key="3">
    <source>
        <dbReference type="EMBL" id="OUL58644.1"/>
    </source>
</evidence>
<dbReference type="AlphaFoldDB" id="A0A244CSR4"/>
<dbReference type="Pfam" id="PF00378">
    <property type="entry name" value="ECH_1"/>
    <property type="match status" value="1"/>
</dbReference>
<proteinExistence type="inferred from homology"/>
<evidence type="ECO:0000256" key="2">
    <source>
        <dbReference type="RuleBase" id="RU003707"/>
    </source>
</evidence>
<dbReference type="PANTHER" id="PTHR43149">
    <property type="entry name" value="ENOYL-COA HYDRATASE"/>
    <property type="match status" value="1"/>
</dbReference>
<dbReference type="Proteomes" id="UP000194841">
    <property type="component" value="Unassembled WGS sequence"/>
</dbReference>
<organism evidence="3 4">
    <name type="scientific">Pseudoalteromonas ulvae</name>
    <dbReference type="NCBI Taxonomy" id="107327"/>
    <lineage>
        <taxon>Bacteria</taxon>
        <taxon>Pseudomonadati</taxon>
        <taxon>Pseudomonadota</taxon>
        <taxon>Gammaproteobacteria</taxon>
        <taxon>Alteromonadales</taxon>
        <taxon>Pseudoalteromonadaceae</taxon>
        <taxon>Pseudoalteromonas</taxon>
    </lineage>
</organism>